<dbReference type="Pfam" id="PF14833">
    <property type="entry name" value="NAD_binding_11"/>
    <property type="match status" value="1"/>
</dbReference>
<sequence>MRCRQVNAKYLPVPFCSTPACLTLRFPGGAAANDPGAHGRHQDMRTIGVVGLGNMGRGMALSLRRGGFEVIGYDPASTACAALEADGITVAGTPASLWRECDAVVLSLPTPEVVEAVLLGADGPLHGAKTDLLIVDTSTSHPDVTRRIAAALEPAGLDLIDAPVSGGPKGAHAATLTMVLGGSDAAVARAEPVLAAMSATRVHVGGVGAGHVTKLANNLLCAAHLITAAEAVRMALDAGVEPARLLAGINAGSGRSGVTQVNFPTWVLNGAFDSGFTMKLMRKDVRLAGELIAALDLDLPLSAQAARLWRDSAEIADDADFNAIVKLQLA</sequence>
<gene>
    <name evidence="5" type="ORF">PUR29_10060</name>
</gene>
<dbReference type="SUPFAM" id="SSF48179">
    <property type="entry name" value="6-phosphogluconate dehydrogenase C-terminal domain-like"/>
    <property type="match status" value="1"/>
</dbReference>
<accession>A0ABU9ZR28</accession>
<dbReference type="PROSITE" id="PS00895">
    <property type="entry name" value="3_HYDROXYISOBUT_DH"/>
    <property type="match status" value="1"/>
</dbReference>
<evidence type="ECO:0000259" key="4">
    <source>
        <dbReference type="Pfam" id="PF14833"/>
    </source>
</evidence>
<dbReference type="Gene3D" id="1.10.1040.10">
    <property type="entry name" value="N-(1-d-carboxylethyl)-l-norvaline Dehydrogenase, domain 2"/>
    <property type="match status" value="1"/>
</dbReference>
<keyword evidence="6" id="KW-1185">Reference proteome</keyword>
<dbReference type="InterPro" id="IPR008927">
    <property type="entry name" value="6-PGluconate_DH-like_C_sf"/>
</dbReference>
<dbReference type="PANTHER" id="PTHR22981:SF7">
    <property type="entry name" value="3-HYDROXYISOBUTYRATE DEHYDROGENASE, MITOCHONDRIAL"/>
    <property type="match status" value="1"/>
</dbReference>
<name>A0ABU9ZR28_9HYPH</name>
<dbReference type="InterPro" id="IPR029154">
    <property type="entry name" value="HIBADH-like_NADP-bd"/>
</dbReference>
<keyword evidence="2" id="KW-0520">NAD</keyword>
<evidence type="ECO:0000256" key="2">
    <source>
        <dbReference type="ARBA" id="ARBA00023027"/>
    </source>
</evidence>
<dbReference type="Gene3D" id="3.40.50.720">
    <property type="entry name" value="NAD(P)-binding Rossmann-like Domain"/>
    <property type="match status" value="1"/>
</dbReference>
<dbReference type="InterPro" id="IPR006115">
    <property type="entry name" value="6PGDH_NADP-bd"/>
</dbReference>
<dbReference type="InterPro" id="IPR036291">
    <property type="entry name" value="NAD(P)-bd_dom_sf"/>
</dbReference>
<dbReference type="EMBL" id="JAQYXP010000001">
    <property type="protein sequence ID" value="MEN3233948.1"/>
    <property type="molecule type" value="Genomic_DNA"/>
</dbReference>
<dbReference type="PANTHER" id="PTHR22981">
    <property type="entry name" value="3-HYDROXYISOBUTYRATE DEHYDROGENASE-RELATED"/>
    <property type="match status" value="1"/>
</dbReference>
<dbReference type="InterPro" id="IPR015815">
    <property type="entry name" value="HIBADH-related"/>
</dbReference>
<feature type="domain" description="6-phosphogluconate dehydrogenase NADP-binding" evidence="3">
    <location>
        <begin position="46"/>
        <end position="205"/>
    </location>
</feature>
<evidence type="ECO:0000256" key="1">
    <source>
        <dbReference type="ARBA" id="ARBA00023002"/>
    </source>
</evidence>
<protein>
    <submittedName>
        <fullName evidence="5">NAD(P)-dependent oxidoreductase</fullName>
    </submittedName>
</protein>
<dbReference type="PIRSF" id="PIRSF000103">
    <property type="entry name" value="HIBADH"/>
    <property type="match status" value="1"/>
</dbReference>
<evidence type="ECO:0000313" key="6">
    <source>
        <dbReference type="Proteomes" id="UP001407347"/>
    </source>
</evidence>
<evidence type="ECO:0000313" key="5">
    <source>
        <dbReference type="EMBL" id="MEN3233948.1"/>
    </source>
</evidence>
<proteinExistence type="predicted"/>
<evidence type="ECO:0000259" key="3">
    <source>
        <dbReference type="Pfam" id="PF03446"/>
    </source>
</evidence>
<reference evidence="5 6" key="1">
    <citation type="journal article" date="2023" name="PLoS ONE">
        <title>Complete genome assembly of Hawai'i environmental nontuberculous mycobacteria reveals unexpected co-isolation with methylobacteria.</title>
        <authorList>
            <person name="Hendrix J."/>
            <person name="Epperson L.E."/>
            <person name="Tong E.I."/>
            <person name="Chan Y.L."/>
            <person name="Hasan N.A."/>
            <person name="Dawrs S.N."/>
            <person name="Norton G.J."/>
            <person name="Virdi R."/>
            <person name="Crooks J.L."/>
            <person name="Chan E.D."/>
            <person name="Honda J.R."/>
            <person name="Strong M."/>
        </authorList>
    </citation>
    <scope>NUCLEOTIDE SEQUENCE [LARGE SCALE GENOMIC DNA]</scope>
    <source>
        <strain evidence="5 6">NJH_HI04-1</strain>
    </source>
</reference>
<dbReference type="Proteomes" id="UP001407347">
    <property type="component" value="Unassembled WGS sequence"/>
</dbReference>
<dbReference type="SUPFAM" id="SSF51735">
    <property type="entry name" value="NAD(P)-binding Rossmann-fold domains"/>
    <property type="match status" value="1"/>
</dbReference>
<keyword evidence="1" id="KW-0560">Oxidoreductase</keyword>
<organism evidence="5 6">
    <name type="scientific">Methylobacterium ajmalii</name>
    <dbReference type="NCBI Taxonomy" id="2738439"/>
    <lineage>
        <taxon>Bacteria</taxon>
        <taxon>Pseudomonadati</taxon>
        <taxon>Pseudomonadota</taxon>
        <taxon>Alphaproteobacteria</taxon>
        <taxon>Hyphomicrobiales</taxon>
        <taxon>Methylobacteriaceae</taxon>
        <taxon>Methylobacterium</taxon>
    </lineage>
</organism>
<comment type="caution">
    <text evidence="5">The sequence shown here is derived from an EMBL/GenBank/DDBJ whole genome shotgun (WGS) entry which is preliminary data.</text>
</comment>
<dbReference type="InterPro" id="IPR002204">
    <property type="entry name" value="3-OH-isobutyrate_DH-rel_CS"/>
</dbReference>
<feature type="domain" description="3-hydroxyisobutyrate dehydrogenase-like NAD-binding" evidence="4">
    <location>
        <begin position="208"/>
        <end position="327"/>
    </location>
</feature>
<dbReference type="Pfam" id="PF03446">
    <property type="entry name" value="NAD_binding_2"/>
    <property type="match status" value="1"/>
</dbReference>
<dbReference type="InterPro" id="IPR013328">
    <property type="entry name" value="6PGD_dom2"/>
</dbReference>